<evidence type="ECO:0000313" key="5">
    <source>
        <dbReference type="EMBL" id="MCF4119427.1"/>
    </source>
</evidence>
<evidence type="ECO:0000256" key="1">
    <source>
        <dbReference type="ARBA" id="ARBA00008520"/>
    </source>
</evidence>
<dbReference type="Proteomes" id="UP001165405">
    <property type="component" value="Unassembled WGS sequence"/>
</dbReference>
<evidence type="ECO:0000256" key="4">
    <source>
        <dbReference type="SAM" id="SignalP"/>
    </source>
</evidence>
<dbReference type="PROSITE" id="PS51257">
    <property type="entry name" value="PROKAR_LIPOPROTEIN"/>
    <property type="match status" value="1"/>
</dbReference>
<dbReference type="InterPro" id="IPR006059">
    <property type="entry name" value="SBP"/>
</dbReference>
<keyword evidence="2" id="KW-0813">Transport</keyword>
<feature type="chain" id="PRO_5041360033" evidence="4">
    <location>
        <begin position="22"/>
        <end position="451"/>
    </location>
</feature>
<comment type="similarity">
    <text evidence="1">Belongs to the bacterial solute-binding protein 1 family.</text>
</comment>
<dbReference type="AlphaFoldDB" id="A0AA41QC89"/>
<comment type="caution">
    <text evidence="5">The sequence shown here is derived from an EMBL/GenBank/DDBJ whole genome shotgun (WGS) entry which is preliminary data.</text>
</comment>
<proteinExistence type="inferred from homology"/>
<evidence type="ECO:0000313" key="6">
    <source>
        <dbReference type="Proteomes" id="UP001165405"/>
    </source>
</evidence>
<dbReference type="GO" id="GO:0015768">
    <property type="term" value="P:maltose transport"/>
    <property type="evidence" value="ECO:0007669"/>
    <property type="project" value="TreeGrafter"/>
</dbReference>
<dbReference type="RefSeq" id="WP_236087124.1">
    <property type="nucleotide sequence ID" value="NZ_JAKGSG010000003.1"/>
</dbReference>
<feature type="signal peptide" evidence="4">
    <location>
        <begin position="1"/>
        <end position="21"/>
    </location>
</feature>
<protein>
    <submittedName>
        <fullName evidence="5">Sugar ABC transporter substrate-binding protein</fullName>
    </submittedName>
</protein>
<dbReference type="GO" id="GO:0042956">
    <property type="term" value="P:maltodextrin transmembrane transport"/>
    <property type="evidence" value="ECO:0007669"/>
    <property type="project" value="TreeGrafter"/>
</dbReference>
<reference evidence="5" key="1">
    <citation type="submission" date="2022-01" db="EMBL/GenBank/DDBJ databases">
        <title>Antribacter sp. nov., isolated from Guizhou of China.</title>
        <authorList>
            <person name="Chengliang C."/>
            <person name="Ya Z."/>
        </authorList>
    </citation>
    <scope>NUCLEOTIDE SEQUENCE</scope>
    <source>
        <strain evidence="5">KLBMP 9083</strain>
    </source>
</reference>
<organism evidence="5 6">
    <name type="scientific">Antribacter soli</name>
    <dbReference type="NCBI Taxonomy" id="2910976"/>
    <lineage>
        <taxon>Bacteria</taxon>
        <taxon>Bacillati</taxon>
        <taxon>Actinomycetota</taxon>
        <taxon>Actinomycetes</taxon>
        <taxon>Micrococcales</taxon>
        <taxon>Promicromonosporaceae</taxon>
        <taxon>Antribacter</taxon>
    </lineage>
</organism>
<keyword evidence="3 4" id="KW-0732">Signal</keyword>
<gene>
    <name evidence="5" type="ORF">L1785_00330</name>
</gene>
<dbReference type="EMBL" id="JAKGSG010000003">
    <property type="protein sequence ID" value="MCF4119427.1"/>
    <property type="molecule type" value="Genomic_DNA"/>
</dbReference>
<dbReference type="PANTHER" id="PTHR30061">
    <property type="entry name" value="MALTOSE-BINDING PERIPLASMIC PROTEIN"/>
    <property type="match status" value="1"/>
</dbReference>
<dbReference type="SUPFAM" id="SSF53850">
    <property type="entry name" value="Periplasmic binding protein-like II"/>
    <property type="match status" value="1"/>
</dbReference>
<dbReference type="Gene3D" id="3.40.190.10">
    <property type="entry name" value="Periplasmic binding protein-like II"/>
    <property type="match status" value="1"/>
</dbReference>
<dbReference type="GO" id="GO:1901982">
    <property type="term" value="F:maltose binding"/>
    <property type="evidence" value="ECO:0007669"/>
    <property type="project" value="TreeGrafter"/>
</dbReference>
<dbReference type="CDD" id="cd13585">
    <property type="entry name" value="PBP2_TMBP_like"/>
    <property type="match status" value="1"/>
</dbReference>
<sequence>MRKSRLAAGMVAVFALSSTLAACSAGSSTDDDGKLTFMFRGGEDEKAAYTAAIERFEAETGVDVDIVVTDADQYSTKLQAAIAGNNVPDVFYIEQASLQSYVTSGILLDITDKVEAQGIDLDNIWEYGVDSYRYDGKVQGTPDGQLYGLPKDVGPFAMGYNKTMLEAEGIELPSTDTPYTWDEWLEVLKAVTKDTDGDGEVDQWGTGLNVVWNSQGFAWSNGADWTNADHTEVTVDTPEMAEALQYIADMTNVDKVTPNAEQAATLDTYQRWMAGELAFFPVGPWDVSVYNDLEFDYDLIPFPAGKTGEPATWVGSLGIGVSATTAMPDDATKLAVYLSTDEEAQKTLVDAGIQVPNLKDMAAEWAAEEGAEPANRQEFLDIVETYGRPMPAAVTYGAAWYDEMWTNIQPVIDGEQTAADYLAEVQPRMQTLLDEANAAASAAAEANAAKG</sequence>
<dbReference type="Pfam" id="PF01547">
    <property type="entry name" value="SBP_bac_1"/>
    <property type="match status" value="1"/>
</dbReference>
<evidence type="ECO:0000256" key="2">
    <source>
        <dbReference type="ARBA" id="ARBA00022448"/>
    </source>
</evidence>
<name>A0AA41QC89_9MICO</name>
<accession>A0AA41QC89</accession>
<evidence type="ECO:0000256" key="3">
    <source>
        <dbReference type="ARBA" id="ARBA00022729"/>
    </source>
</evidence>
<dbReference type="PANTHER" id="PTHR30061:SF50">
    <property type="entry name" value="MALTOSE_MALTODEXTRIN-BINDING PERIPLASMIC PROTEIN"/>
    <property type="match status" value="1"/>
</dbReference>
<dbReference type="GO" id="GO:0055052">
    <property type="term" value="C:ATP-binding cassette (ABC) transporter complex, substrate-binding subunit-containing"/>
    <property type="evidence" value="ECO:0007669"/>
    <property type="project" value="TreeGrafter"/>
</dbReference>
<keyword evidence="6" id="KW-1185">Reference proteome</keyword>